<feature type="chain" id="PRO_5007863133" description="Arrestin-like N-terminal domain-containing protein" evidence="1">
    <location>
        <begin position="17"/>
        <end position="511"/>
    </location>
</feature>
<accession>A0A165NHW5</accession>
<dbReference type="EMBL" id="KV425898">
    <property type="protein sequence ID" value="KZW00772.1"/>
    <property type="molecule type" value="Genomic_DNA"/>
</dbReference>
<evidence type="ECO:0008006" key="4">
    <source>
        <dbReference type="Google" id="ProtNLM"/>
    </source>
</evidence>
<feature type="signal peptide" evidence="1">
    <location>
        <begin position="1"/>
        <end position="16"/>
    </location>
</feature>
<evidence type="ECO:0000256" key="1">
    <source>
        <dbReference type="SAM" id="SignalP"/>
    </source>
</evidence>
<gene>
    <name evidence="2" type="ORF">EXIGLDRAFT_694749</name>
</gene>
<evidence type="ECO:0000313" key="2">
    <source>
        <dbReference type="EMBL" id="KZW00772.1"/>
    </source>
</evidence>
<dbReference type="InParanoid" id="A0A165NHW5"/>
<name>A0A165NHW5_EXIGL</name>
<dbReference type="OrthoDB" id="2590241at2759"/>
<proteinExistence type="predicted"/>
<dbReference type="AlphaFoldDB" id="A0A165NHW5"/>
<evidence type="ECO:0000313" key="3">
    <source>
        <dbReference type="Proteomes" id="UP000077266"/>
    </source>
</evidence>
<reference evidence="2 3" key="1">
    <citation type="journal article" date="2016" name="Mol. Biol. Evol.">
        <title>Comparative Genomics of Early-Diverging Mushroom-Forming Fungi Provides Insights into the Origins of Lignocellulose Decay Capabilities.</title>
        <authorList>
            <person name="Nagy L.G."/>
            <person name="Riley R."/>
            <person name="Tritt A."/>
            <person name="Adam C."/>
            <person name="Daum C."/>
            <person name="Floudas D."/>
            <person name="Sun H."/>
            <person name="Yadav J.S."/>
            <person name="Pangilinan J."/>
            <person name="Larsson K.H."/>
            <person name="Matsuura K."/>
            <person name="Barry K."/>
            <person name="Labutti K."/>
            <person name="Kuo R."/>
            <person name="Ohm R.A."/>
            <person name="Bhattacharya S.S."/>
            <person name="Shirouzu T."/>
            <person name="Yoshinaga Y."/>
            <person name="Martin F.M."/>
            <person name="Grigoriev I.V."/>
            <person name="Hibbett D.S."/>
        </authorList>
    </citation>
    <scope>NUCLEOTIDE SEQUENCE [LARGE SCALE GENOMIC DNA]</scope>
    <source>
        <strain evidence="2 3">HHB12029</strain>
    </source>
</reference>
<keyword evidence="3" id="KW-1185">Reference proteome</keyword>
<sequence>MFFATLLSTTLASSAAAMTYLYPPPAQRITNIWSEEPCSLRAWVRAQDLTSDSISYGELRVKLLQPCMAQDVDLQHIGLELRLDEFVEVARMVSPEIALDVPPWQWLQPGKSQHSDWTTWKRNVTTFKTESVLHTFSSSSSDVQQMLTPEGLVLPFSVLLPPDAAFPAGVFPLTFHAHSDDDRSQTMLGRAYRYVAFITHRNGTREGSSAGYTSFVPSPPPVPSPSSVTEAEEVTVIARAVRRRLDDDEEDLCARTEAELHDDLPVRVVFPRGRDVYQGQELLVELSFPGDDVRTEVDASLVTTVLFPEREPQTTTFSELRTFTLSDASSYSRPSARVSYTGSALRIRVFVPSTFPTASTSSFAVSVGASLRLSFTRLHSPSTYAPIWGTESDFLPPDYEANDGWSYGECDRFYRHTTRYEVLIPLVLPRPSTLSTVHAPRIIAGHGPATKELDLKQEVQTEVYDDEVAGTRDLEGFPWPVNDILGFVGVYVGPLWERRERKFQVLIFFTR</sequence>
<protein>
    <recommendedName>
        <fullName evidence="4">Arrestin-like N-terminal domain-containing protein</fullName>
    </recommendedName>
</protein>
<keyword evidence="1" id="KW-0732">Signal</keyword>
<dbReference type="Proteomes" id="UP000077266">
    <property type="component" value="Unassembled WGS sequence"/>
</dbReference>
<organism evidence="2 3">
    <name type="scientific">Exidia glandulosa HHB12029</name>
    <dbReference type="NCBI Taxonomy" id="1314781"/>
    <lineage>
        <taxon>Eukaryota</taxon>
        <taxon>Fungi</taxon>
        <taxon>Dikarya</taxon>
        <taxon>Basidiomycota</taxon>
        <taxon>Agaricomycotina</taxon>
        <taxon>Agaricomycetes</taxon>
        <taxon>Auriculariales</taxon>
        <taxon>Exidiaceae</taxon>
        <taxon>Exidia</taxon>
    </lineage>
</organism>